<name>A0A9E6XSN0_9ACTN</name>
<evidence type="ECO:0000259" key="3">
    <source>
        <dbReference type="Pfam" id="PF00294"/>
    </source>
</evidence>
<keyword evidence="5" id="KW-1185">Reference proteome</keyword>
<dbReference type="EMBL" id="CP087164">
    <property type="protein sequence ID" value="UGS33963.1"/>
    <property type="molecule type" value="Genomic_DNA"/>
</dbReference>
<evidence type="ECO:0000256" key="2">
    <source>
        <dbReference type="ARBA" id="ARBA00022777"/>
    </source>
</evidence>
<dbReference type="Gene3D" id="3.40.1190.20">
    <property type="match status" value="1"/>
</dbReference>
<dbReference type="SUPFAM" id="SSF53613">
    <property type="entry name" value="Ribokinase-like"/>
    <property type="match status" value="1"/>
</dbReference>
<evidence type="ECO:0000313" key="4">
    <source>
        <dbReference type="EMBL" id="UGS33963.1"/>
    </source>
</evidence>
<dbReference type="PANTHER" id="PTHR10584:SF166">
    <property type="entry name" value="RIBOKINASE"/>
    <property type="match status" value="1"/>
</dbReference>
<dbReference type="PANTHER" id="PTHR10584">
    <property type="entry name" value="SUGAR KINASE"/>
    <property type="match status" value="1"/>
</dbReference>
<dbReference type="Proteomes" id="UP001162834">
    <property type="component" value="Chromosome"/>
</dbReference>
<dbReference type="InterPro" id="IPR029056">
    <property type="entry name" value="Ribokinase-like"/>
</dbReference>
<dbReference type="AlphaFoldDB" id="A0A9E6XSN0"/>
<keyword evidence="2" id="KW-0418">Kinase</keyword>
<dbReference type="Pfam" id="PF00294">
    <property type="entry name" value="PfkB"/>
    <property type="match status" value="1"/>
</dbReference>
<protein>
    <submittedName>
        <fullName evidence="4">Ribokinase</fullName>
        <ecNumber evidence="4">2.7.1.15</ecNumber>
    </submittedName>
</protein>
<reference evidence="4" key="1">
    <citation type="journal article" date="2022" name="Int. J. Syst. Evol. Microbiol.">
        <title>Pseudomonas aegrilactucae sp. nov. and Pseudomonas morbosilactucae sp. nov., pathogens causing bacterial rot of lettuce in Japan.</title>
        <authorList>
            <person name="Sawada H."/>
            <person name="Fujikawa T."/>
            <person name="Satou M."/>
        </authorList>
    </citation>
    <scope>NUCLEOTIDE SEQUENCE</scope>
    <source>
        <strain evidence="4">0166_1</strain>
    </source>
</reference>
<keyword evidence="1 4" id="KW-0808">Transferase</keyword>
<dbReference type="InterPro" id="IPR011611">
    <property type="entry name" value="PfkB_dom"/>
</dbReference>
<feature type="domain" description="Carbohydrate kinase PfkB" evidence="3">
    <location>
        <begin position="3"/>
        <end position="290"/>
    </location>
</feature>
<gene>
    <name evidence="4" type="primary">rbsK</name>
    <name evidence="4" type="ORF">DSM104329_00330</name>
</gene>
<evidence type="ECO:0000256" key="1">
    <source>
        <dbReference type="ARBA" id="ARBA00022679"/>
    </source>
</evidence>
<dbReference type="GO" id="GO:0004747">
    <property type="term" value="F:ribokinase activity"/>
    <property type="evidence" value="ECO:0007669"/>
    <property type="project" value="UniProtKB-EC"/>
</dbReference>
<dbReference type="EC" id="2.7.1.15" evidence="4"/>
<dbReference type="KEGG" id="sbae:DSM104329_00330"/>
<proteinExistence type="predicted"/>
<evidence type="ECO:0000313" key="5">
    <source>
        <dbReference type="Proteomes" id="UP001162834"/>
    </source>
</evidence>
<sequence length="297" mass="30836">MRVLCLGETLVDLICERPVDRLADADAFAPHFGGAMANVCVVAARYGAAVELAGGAGDDGWGRWLQERLAGEGVGLEWFALVEGAPTALAFVTVDAGGEPDYLIYGAGIHAAMAAVAPRLHEAVAACDALVIASNTLLDPDERRATLDARASMLEHGKPVVFDPNLRLHRWENPGRAVTLSRECLPGLFLLKCNRHEAQLLSGEQDVERAAEALLAAGVANVVVSLGADGAMLRGAVRANVPGVPAQVVSATGAGDTMLGVLVARLAETRFYPAAIAAGLAEAVSAAARTTERWGAT</sequence>
<organism evidence="4 5">
    <name type="scientific">Capillimicrobium parvum</name>
    <dbReference type="NCBI Taxonomy" id="2884022"/>
    <lineage>
        <taxon>Bacteria</taxon>
        <taxon>Bacillati</taxon>
        <taxon>Actinomycetota</taxon>
        <taxon>Thermoleophilia</taxon>
        <taxon>Solirubrobacterales</taxon>
        <taxon>Capillimicrobiaceae</taxon>
        <taxon>Capillimicrobium</taxon>
    </lineage>
</organism>
<accession>A0A9E6XSN0</accession>